<dbReference type="OrthoDB" id="7468004at2"/>
<dbReference type="RefSeq" id="WP_160602438.1">
    <property type="nucleotide sequence ID" value="NZ_WTYU01000003.1"/>
</dbReference>
<dbReference type="AlphaFoldDB" id="A0A6L7GJS9"/>
<evidence type="ECO:0000313" key="1">
    <source>
        <dbReference type="EMBL" id="MXP15825.1"/>
    </source>
</evidence>
<organism evidence="1 2">
    <name type="scientific">Allopontixanthobacter confluentis</name>
    <dbReference type="NCBI Taxonomy" id="1849021"/>
    <lineage>
        <taxon>Bacteria</taxon>
        <taxon>Pseudomonadati</taxon>
        <taxon>Pseudomonadota</taxon>
        <taxon>Alphaproteobacteria</taxon>
        <taxon>Sphingomonadales</taxon>
        <taxon>Erythrobacteraceae</taxon>
        <taxon>Allopontixanthobacter</taxon>
    </lineage>
</organism>
<sequence length="325" mass="37147">MSHSFHADWSLDLAIEIDRHSIGFLGEFFRASREKRQVIAAYLCAKAPFEDEMERVGDFLRSADHRAILMAAYRDVPTRFRGALRRAGPTVHDLRFYSTLHQLLSVPAHDQIRNCIARLTSLDLTKLHILSILPEPICRANVIAAIKSVDNAQDIIASFHLLVRRGVDHDALAAAICRVRSEKDMVRVWQRWAVKARCDHPVPASAHYHPVLKGEHLNSLALRYRNCARGYLADLVEGTAAFAEVYLENQNAVVHLKKKNGKWILDGLFGPRNAAPPRRIREFAQKYLAEHDVEIISRGRRKNSEFDSLRRLVGEPHFDFDFDYV</sequence>
<protein>
    <submittedName>
        <fullName evidence="1">Uncharacterized protein</fullName>
    </submittedName>
</protein>
<keyword evidence="2" id="KW-1185">Reference proteome</keyword>
<dbReference type="EMBL" id="WTYU01000003">
    <property type="protein sequence ID" value="MXP15825.1"/>
    <property type="molecule type" value="Genomic_DNA"/>
</dbReference>
<proteinExistence type="predicted"/>
<evidence type="ECO:0000313" key="2">
    <source>
        <dbReference type="Proteomes" id="UP000473531"/>
    </source>
</evidence>
<gene>
    <name evidence="1" type="ORF">GRI44_13810</name>
</gene>
<reference evidence="1 2" key="1">
    <citation type="submission" date="2019-12" db="EMBL/GenBank/DDBJ databases">
        <title>Genomic-based taxomic classification of the family Erythrobacteraceae.</title>
        <authorList>
            <person name="Xu L."/>
        </authorList>
    </citation>
    <scope>NUCLEOTIDE SEQUENCE [LARGE SCALE GENOMIC DNA]</scope>
    <source>
        <strain evidence="1 2">KCTC 52259</strain>
    </source>
</reference>
<dbReference type="Proteomes" id="UP000473531">
    <property type="component" value="Unassembled WGS sequence"/>
</dbReference>
<name>A0A6L7GJS9_9SPHN</name>
<comment type="caution">
    <text evidence="1">The sequence shown here is derived from an EMBL/GenBank/DDBJ whole genome shotgun (WGS) entry which is preliminary data.</text>
</comment>
<accession>A0A6L7GJS9</accession>